<dbReference type="EC" id="6.2.1.1" evidence="2"/>
<keyword evidence="5" id="KW-0067">ATP-binding</keyword>
<dbReference type="InterPro" id="IPR032387">
    <property type="entry name" value="ACAS_N"/>
</dbReference>
<evidence type="ECO:0000256" key="7">
    <source>
        <dbReference type="SAM" id="MobiDB-lite"/>
    </source>
</evidence>
<keyword evidence="6" id="KW-0007">Acetylation</keyword>
<name>A0A3D9LDR7_9MICC</name>
<evidence type="ECO:0000313" key="11">
    <source>
        <dbReference type="EMBL" id="REE04365.1"/>
    </source>
</evidence>
<evidence type="ECO:0000313" key="12">
    <source>
        <dbReference type="Proteomes" id="UP000256727"/>
    </source>
</evidence>
<gene>
    <name evidence="11" type="ORF">C8E99_2200</name>
</gene>
<dbReference type="PANTHER" id="PTHR24095">
    <property type="entry name" value="ACETYL-COENZYME A SYNTHETASE"/>
    <property type="match status" value="1"/>
</dbReference>
<evidence type="ECO:0000256" key="4">
    <source>
        <dbReference type="ARBA" id="ARBA00022741"/>
    </source>
</evidence>
<keyword evidence="3" id="KW-0436">Ligase</keyword>
<evidence type="ECO:0000259" key="10">
    <source>
        <dbReference type="Pfam" id="PF16177"/>
    </source>
</evidence>
<protein>
    <recommendedName>
        <fullName evidence="2">acetate--CoA ligase</fullName>
        <ecNumber evidence="2">6.2.1.1</ecNumber>
    </recommendedName>
</protein>
<keyword evidence="4" id="KW-0547">Nucleotide-binding</keyword>
<evidence type="ECO:0000256" key="1">
    <source>
        <dbReference type="ARBA" id="ARBA00006432"/>
    </source>
</evidence>
<dbReference type="GO" id="GO:0006085">
    <property type="term" value="P:acetyl-CoA biosynthetic process"/>
    <property type="evidence" value="ECO:0007669"/>
    <property type="project" value="TreeGrafter"/>
</dbReference>
<organism evidence="11 12">
    <name type="scientific">Citricoccus muralis</name>
    <dbReference type="NCBI Taxonomy" id="169134"/>
    <lineage>
        <taxon>Bacteria</taxon>
        <taxon>Bacillati</taxon>
        <taxon>Actinomycetota</taxon>
        <taxon>Actinomycetes</taxon>
        <taxon>Micrococcales</taxon>
        <taxon>Micrococcaceae</taxon>
        <taxon>Citricoccus</taxon>
    </lineage>
</organism>
<sequence length="746" mass="80927">MTPQQPVVDAGPFRGAVSATRCYRQIRWKEGSVLSVAPNTTTAGTGAFPTPLPGPLPDGVLNSADTTVHPGRPANLLHGGLGDGQPVDEADRLAFWDQAARRLDWDTEWHTTHSWTAPAPEAERGPEIRWFEGGTLNVAVNCVDRHVDAGRGEKVALYFEGEPGDRRAVTYAQLQKEVSQAANALIELGIGKGDRVVVYLPVLVETIVITLACARIGAVHSLVFGGFSAEALKFRVEDTGAKLLVTSEGQFRRGKAVPVKANADEAVSGENNIEHVLVLNRTGHTDSGEVALNWVEGRDVWWHEIVDRQPETHTPSSFDAETPLFIMYTSGTTGQPKGLVHTSGGYLVQTSWSYDYLFSNPDVTEREQDVHWCTADLAWVTAHTYEIYGPLSNGVTQVIYEGVPNAPHAGRHFEVIERYGVTSYYTAPTLVRSLMGWFPEGIPTDYDLSSIRLVGTVGEAVNPEAWTWARTQIGRDRLAELDREAQAETGDAGTQVPRDGSVGVPMVDTWWQSETGATILSPRQDDERFKPGCGSRPLPGVDVAVVDDSGAPVAAGLQGNAVITRTGPSMARTVWGNPRRYYSSYWKDYAEQGWFLAGDGAKYDEDGDIWILGRIDDVINISGHRLSTIEIESALVSHPGVVEAGVCPVPDAKTGHAAVAFVVARAGYAEGRAPAEELRQHVGTVIGPVAKPRDVVFVPDVPKTRSGKIMRRLLTQLYEGTALGDTTSLQNEPCVGQIADVMATRR</sequence>
<dbReference type="InterPro" id="IPR045851">
    <property type="entry name" value="AMP-bd_C_sf"/>
</dbReference>
<evidence type="ECO:0000256" key="6">
    <source>
        <dbReference type="ARBA" id="ARBA00022990"/>
    </source>
</evidence>
<dbReference type="InterPro" id="IPR000873">
    <property type="entry name" value="AMP-dep_synth/lig_dom"/>
</dbReference>
<evidence type="ECO:0000256" key="3">
    <source>
        <dbReference type="ARBA" id="ARBA00022598"/>
    </source>
</evidence>
<evidence type="ECO:0000259" key="8">
    <source>
        <dbReference type="Pfam" id="PF00501"/>
    </source>
</evidence>
<evidence type="ECO:0000259" key="9">
    <source>
        <dbReference type="Pfam" id="PF13193"/>
    </source>
</evidence>
<dbReference type="GO" id="GO:0005524">
    <property type="term" value="F:ATP binding"/>
    <property type="evidence" value="ECO:0007669"/>
    <property type="project" value="UniProtKB-KW"/>
</dbReference>
<reference evidence="11 12" key="1">
    <citation type="submission" date="2018-07" db="EMBL/GenBank/DDBJ databases">
        <title>Sequencing the genomes of 1000 actinobacteria strains.</title>
        <authorList>
            <person name="Klenk H.-P."/>
        </authorList>
    </citation>
    <scope>NUCLEOTIDE SEQUENCE [LARGE SCALE GENOMIC DNA]</scope>
    <source>
        <strain evidence="11 12">DSM 14442</strain>
    </source>
</reference>
<feature type="domain" description="AMP-binding enzyme C-terminal" evidence="9">
    <location>
        <begin position="630"/>
        <end position="708"/>
    </location>
</feature>
<dbReference type="AlphaFoldDB" id="A0A3D9LDR7"/>
<dbReference type="Proteomes" id="UP000256727">
    <property type="component" value="Unassembled WGS sequence"/>
</dbReference>
<comment type="similarity">
    <text evidence="1">Belongs to the ATP-dependent AMP-binding enzyme family.</text>
</comment>
<dbReference type="InterPro" id="IPR025110">
    <property type="entry name" value="AMP-bd_C"/>
</dbReference>
<comment type="caution">
    <text evidence="11">The sequence shown here is derived from an EMBL/GenBank/DDBJ whole genome shotgun (WGS) entry which is preliminary data.</text>
</comment>
<proteinExistence type="inferred from homology"/>
<feature type="domain" description="Acetyl-coenzyme A synthetase N-terminal" evidence="10">
    <location>
        <begin position="91"/>
        <end position="142"/>
    </location>
</feature>
<dbReference type="InterPro" id="IPR020845">
    <property type="entry name" value="AMP-binding_CS"/>
</dbReference>
<dbReference type="PROSITE" id="PS00455">
    <property type="entry name" value="AMP_BINDING"/>
    <property type="match status" value="1"/>
</dbReference>
<evidence type="ECO:0000256" key="2">
    <source>
        <dbReference type="ARBA" id="ARBA00013275"/>
    </source>
</evidence>
<dbReference type="PANTHER" id="PTHR24095:SF14">
    <property type="entry name" value="ACETYL-COENZYME A SYNTHETASE 1"/>
    <property type="match status" value="1"/>
</dbReference>
<evidence type="ECO:0000256" key="5">
    <source>
        <dbReference type="ARBA" id="ARBA00022840"/>
    </source>
</evidence>
<keyword evidence="12" id="KW-1185">Reference proteome</keyword>
<dbReference type="Pfam" id="PF16177">
    <property type="entry name" value="ACAS_N"/>
    <property type="match status" value="1"/>
</dbReference>
<dbReference type="Pfam" id="PF00501">
    <property type="entry name" value="AMP-binding"/>
    <property type="match status" value="1"/>
</dbReference>
<dbReference type="GO" id="GO:0005829">
    <property type="term" value="C:cytosol"/>
    <property type="evidence" value="ECO:0007669"/>
    <property type="project" value="TreeGrafter"/>
</dbReference>
<dbReference type="Gene3D" id="3.40.50.12780">
    <property type="entry name" value="N-terminal domain of ligase-like"/>
    <property type="match status" value="1"/>
</dbReference>
<dbReference type="EMBL" id="QREH01000001">
    <property type="protein sequence ID" value="REE04365.1"/>
    <property type="molecule type" value="Genomic_DNA"/>
</dbReference>
<accession>A0A3D9LDR7</accession>
<dbReference type="Pfam" id="PF13193">
    <property type="entry name" value="AMP-binding_C"/>
    <property type="match status" value="1"/>
</dbReference>
<feature type="compositionally biased region" description="Low complexity" evidence="7">
    <location>
        <begin position="38"/>
        <end position="49"/>
    </location>
</feature>
<dbReference type="GO" id="GO:0003987">
    <property type="term" value="F:acetate-CoA ligase activity"/>
    <property type="evidence" value="ECO:0007669"/>
    <property type="project" value="UniProtKB-EC"/>
</dbReference>
<feature type="domain" description="AMP-dependent synthetase/ligase" evidence="8">
    <location>
        <begin position="149"/>
        <end position="477"/>
    </location>
</feature>
<dbReference type="Gene3D" id="3.30.300.30">
    <property type="match status" value="1"/>
</dbReference>
<feature type="region of interest" description="Disordered" evidence="7">
    <location>
        <begin position="38"/>
        <end position="83"/>
    </location>
</feature>
<dbReference type="SUPFAM" id="SSF56801">
    <property type="entry name" value="Acetyl-CoA synthetase-like"/>
    <property type="match status" value="1"/>
</dbReference>
<dbReference type="InterPro" id="IPR042099">
    <property type="entry name" value="ANL_N_sf"/>
</dbReference>